<organism evidence="2 3">
    <name type="scientific">Dyella acidiphila</name>
    <dbReference type="NCBI Taxonomy" id="2775866"/>
    <lineage>
        <taxon>Bacteria</taxon>
        <taxon>Pseudomonadati</taxon>
        <taxon>Pseudomonadota</taxon>
        <taxon>Gammaproteobacteria</taxon>
        <taxon>Lysobacterales</taxon>
        <taxon>Rhodanobacteraceae</taxon>
        <taxon>Dyella</taxon>
    </lineage>
</organism>
<sequence>MQTLPAFPPEQLFATELPERLRHEGYALRWAVESDAAFLRELYAWSRAEEMAQVVWPEGAKDAFLDSQFALQHRHFVHYFAQAEFLVLEHRHAPVGRLYVSRQKEDWLVVDIGLMPAYRGKGVGSALLQQLLAAAERHGARSVALHVEQHNVRAHKLYRELGFRDEAMEGFHQLMRWQVPAGKTQLNTA</sequence>
<reference evidence="2 3" key="1">
    <citation type="submission" date="2020-09" db="EMBL/GenBank/DDBJ databases">
        <title>Dyella sp. 7MK23 isolated from forest soil.</title>
        <authorList>
            <person name="Fu J."/>
        </authorList>
    </citation>
    <scope>NUCLEOTIDE SEQUENCE [LARGE SCALE GENOMIC DNA]</scope>
    <source>
        <strain evidence="2 3">7MK23</strain>
    </source>
</reference>
<dbReference type="RefSeq" id="WP_192557303.1">
    <property type="nucleotide sequence ID" value="NZ_JACZZA010000013.1"/>
</dbReference>
<evidence type="ECO:0000313" key="3">
    <source>
        <dbReference type="Proteomes" id="UP000651010"/>
    </source>
</evidence>
<gene>
    <name evidence="2" type="ORF">IGX34_18950</name>
</gene>
<dbReference type="InterPro" id="IPR050276">
    <property type="entry name" value="MshD_Acetyltransferase"/>
</dbReference>
<dbReference type="InterPro" id="IPR016181">
    <property type="entry name" value="Acyl_CoA_acyltransferase"/>
</dbReference>
<dbReference type="EMBL" id="JACZZA010000013">
    <property type="protein sequence ID" value="MBE1162470.1"/>
    <property type="molecule type" value="Genomic_DNA"/>
</dbReference>
<keyword evidence="3" id="KW-1185">Reference proteome</keyword>
<feature type="domain" description="N-acetyltransferase" evidence="1">
    <location>
        <begin position="26"/>
        <end position="180"/>
    </location>
</feature>
<protein>
    <submittedName>
        <fullName evidence="2">GNAT family N-acetyltransferase</fullName>
    </submittedName>
</protein>
<dbReference type="Pfam" id="PF00583">
    <property type="entry name" value="Acetyltransf_1"/>
    <property type="match status" value="1"/>
</dbReference>
<evidence type="ECO:0000313" key="2">
    <source>
        <dbReference type="EMBL" id="MBE1162470.1"/>
    </source>
</evidence>
<name>A0ABR9GEM0_9GAMM</name>
<dbReference type="Proteomes" id="UP000651010">
    <property type="component" value="Unassembled WGS sequence"/>
</dbReference>
<dbReference type="PANTHER" id="PTHR43617">
    <property type="entry name" value="L-AMINO ACID N-ACETYLTRANSFERASE"/>
    <property type="match status" value="1"/>
</dbReference>
<proteinExistence type="predicted"/>
<dbReference type="Gene3D" id="3.40.630.30">
    <property type="match status" value="1"/>
</dbReference>
<accession>A0ABR9GEM0</accession>
<dbReference type="SUPFAM" id="SSF55729">
    <property type="entry name" value="Acyl-CoA N-acyltransferases (Nat)"/>
    <property type="match status" value="1"/>
</dbReference>
<comment type="caution">
    <text evidence="2">The sequence shown here is derived from an EMBL/GenBank/DDBJ whole genome shotgun (WGS) entry which is preliminary data.</text>
</comment>
<evidence type="ECO:0000259" key="1">
    <source>
        <dbReference type="PROSITE" id="PS51186"/>
    </source>
</evidence>
<dbReference type="PROSITE" id="PS51186">
    <property type="entry name" value="GNAT"/>
    <property type="match status" value="1"/>
</dbReference>
<dbReference type="InterPro" id="IPR000182">
    <property type="entry name" value="GNAT_dom"/>
</dbReference>